<feature type="domain" description="CUB" evidence="4">
    <location>
        <begin position="211"/>
        <end position="291"/>
    </location>
</feature>
<dbReference type="CDD" id="cd00041">
    <property type="entry name" value="CUB"/>
    <property type="match status" value="2"/>
</dbReference>
<dbReference type="InterPro" id="IPR035914">
    <property type="entry name" value="Sperma_CUB_dom_sf"/>
</dbReference>
<dbReference type="Gene3D" id="2.60.120.290">
    <property type="entry name" value="Spermadhesin, CUB domain"/>
    <property type="match status" value="2"/>
</dbReference>
<evidence type="ECO:0000313" key="6">
    <source>
        <dbReference type="RefSeq" id="XP_022243703.1"/>
    </source>
</evidence>
<evidence type="ECO:0000256" key="2">
    <source>
        <dbReference type="PROSITE-ProRule" id="PRU00059"/>
    </source>
</evidence>
<dbReference type="GeneID" id="111086177"/>
<dbReference type="PROSITE" id="PS01180">
    <property type="entry name" value="CUB"/>
    <property type="match status" value="2"/>
</dbReference>
<dbReference type="PANTHER" id="PTHR24255">
    <property type="entry name" value="COMPLEMENT COMPONENT 1, S SUBCOMPONENT-RELATED"/>
    <property type="match status" value="1"/>
</dbReference>
<keyword evidence="5" id="KW-1185">Reference proteome</keyword>
<dbReference type="SUPFAM" id="SSF49854">
    <property type="entry name" value="Spermadhesin, CUB domain"/>
    <property type="match status" value="2"/>
</dbReference>
<dbReference type="Pfam" id="PF00431">
    <property type="entry name" value="CUB"/>
    <property type="match status" value="2"/>
</dbReference>
<evidence type="ECO:0000256" key="3">
    <source>
        <dbReference type="SAM" id="SignalP"/>
    </source>
</evidence>
<comment type="caution">
    <text evidence="2">Lacks conserved residue(s) required for the propagation of feature annotation.</text>
</comment>
<evidence type="ECO:0000313" key="5">
    <source>
        <dbReference type="Proteomes" id="UP000694941"/>
    </source>
</evidence>
<reference evidence="6" key="1">
    <citation type="submission" date="2025-08" db="UniProtKB">
        <authorList>
            <consortium name="RefSeq"/>
        </authorList>
    </citation>
    <scope>IDENTIFICATION</scope>
    <source>
        <tissue evidence="6">Muscle</tissue>
    </source>
</reference>
<accession>A0ABM1SJ97</accession>
<name>A0ABM1SJ97_LIMPO</name>
<protein>
    <submittedName>
        <fullName evidence="6">Cubilin homolog</fullName>
    </submittedName>
</protein>
<organism evidence="5 6">
    <name type="scientific">Limulus polyphemus</name>
    <name type="common">Atlantic horseshoe crab</name>
    <dbReference type="NCBI Taxonomy" id="6850"/>
    <lineage>
        <taxon>Eukaryota</taxon>
        <taxon>Metazoa</taxon>
        <taxon>Ecdysozoa</taxon>
        <taxon>Arthropoda</taxon>
        <taxon>Chelicerata</taxon>
        <taxon>Merostomata</taxon>
        <taxon>Xiphosura</taxon>
        <taxon>Limulidae</taxon>
        <taxon>Limulus</taxon>
    </lineage>
</organism>
<dbReference type="Proteomes" id="UP000694941">
    <property type="component" value="Unplaced"/>
</dbReference>
<dbReference type="InterPro" id="IPR000859">
    <property type="entry name" value="CUB_dom"/>
</dbReference>
<feature type="domain" description="CUB" evidence="4">
    <location>
        <begin position="95"/>
        <end position="204"/>
    </location>
</feature>
<sequence>MFRRVLWFAFLSLTWSGGYLYVINATEGRITETGISNGSDPILVPIQDGTDSDVNNTSPVDEPAENLTNVSAIDNELTDQLTTLIYQDDTQTSDCHMTTQSQLTVIKSSSFPNNYGPNLDCLYTVRRNSSRWCYVTFLFNVLDLEASEGCGKDYIELAGERLCGYNPSGVTRRIIEFEDSEISMKFHSDDDISGLGFLLTAVQEECPPPSCDRKFTESQFKLSSPNFPLNYDNRRICKYVIVKSSSMVCKLRLQVELFDVEYDDKCEADFFELDGEKFCGIMSEGQIGKLF</sequence>
<dbReference type="PANTHER" id="PTHR24255:SF31">
    <property type="entry name" value="CUBILIN-LIKE PROTEIN"/>
    <property type="match status" value="1"/>
</dbReference>
<dbReference type="SMART" id="SM00042">
    <property type="entry name" value="CUB"/>
    <property type="match status" value="1"/>
</dbReference>
<feature type="signal peptide" evidence="3">
    <location>
        <begin position="1"/>
        <end position="25"/>
    </location>
</feature>
<keyword evidence="3" id="KW-0732">Signal</keyword>
<evidence type="ECO:0000259" key="4">
    <source>
        <dbReference type="PROSITE" id="PS01180"/>
    </source>
</evidence>
<feature type="chain" id="PRO_5045508375" evidence="3">
    <location>
        <begin position="26"/>
        <end position="291"/>
    </location>
</feature>
<evidence type="ECO:0000256" key="1">
    <source>
        <dbReference type="ARBA" id="ARBA00023157"/>
    </source>
</evidence>
<gene>
    <name evidence="6" type="primary">LOC111086177</name>
</gene>
<dbReference type="RefSeq" id="XP_022243703.1">
    <property type="nucleotide sequence ID" value="XM_022387995.1"/>
</dbReference>
<keyword evidence="1" id="KW-1015">Disulfide bond</keyword>
<proteinExistence type="predicted"/>